<dbReference type="Pfam" id="PF00379">
    <property type="entry name" value="Chitin_bind_4"/>
    <property type="match status" value="1"/>
</dbReference>
<dbReference type="PROSITE" id="PS51155">
    <property type="entry name" value="CHIT_BIND_RR_2"/>
    <property type="match status" value="1"/>
</dbReference>
<keyword evidence="4" id="KW-1185">Reference proteome</keyword>
<dbReference type="KEGG" id="scac:106093584"/>
<dbReference type="GO" id="GO:0042302">
    <property type="term" value="F:structural constituent of cuticle"/>
    <property type="evidence" value="ECO:0007669"/>
    <property type="project" value="UniProtKB-UniRule"/>
</dbReference>
<proteinExistence type="predicted"/>
<dbReference type="EnsemblMetazoa" id="SCAU009453-RA">
    <property type="protein sequence ID" value="SCAU009453-PA"/>
    <property type="gene ID" value="SCAU009453"/>
</dbReference>
<sequence>MKFLIVLIALFAVALAAPHEHEDADIVKLHSQPDNKHYNWDLETSNGIHQHEEGEVKDYEKDHAILVHGSYSWKDHHDGKVHSVTYYADDHGFHPKVEHN</sequence>
<reference evidence="3" key="1">
    <citation type="submission" date="2020-05" db="UniProtKB">
        <authorList>
            <consortium name="EnsemblMetazoa"/>
        </authorList>
    </citation>
    <scope>IDENTIFICATION</scope>
    <source>
        <strain evidence="3">USDA</strain>
    </source>
</reference>
<protein>
    <submittedName>
        <fullName evidence="3">Uncharacterized protein</fullName>
    </submittedName>
</protein>
<gene>
    <name evidence="3" type="primary">106093584</name>
</gene>
<dbReference type="VEuPathDB" id="VectorBase:SCAU009453"/>
<evidence type="ECO:0000313" key="4">
    <source>
        <dbReference type="Proteomes" id="UP000095300"/>
    </source>
</evidence>
<evidence type="ECO:0000313" key="3">
    <source>
        <dbReference type="EnsemblMetazoa" id="SCAU009453-PA"/>
    </source>
</evidence>
<feature type="signal peptide" evidence="2">
    <location>
        <begin position="1"/>
        <end position="16"/>
    </location>
</feature>
<keyword evidence="2" id="KW-0732">Signal</keyword>
<dbReference type="AlphaFoldDB" id="A0A1I8PMJ7"/>
<dbReference type="Proteomes" id="UP000095300">
    <property type="component" value="Unassembled WGS sequence"/>
</dbReference>
<name>A0A1I8PMJ7_STOCA</name>
<dbReference type="InterPro" id="IPR000618">
    <property type="entry name" value="Insect_cuticle"/>
</dbReference>
<evidence type="ECO:0000256" key="1">
    <source>
        <dbReference type="PROSITE-ProRule" id="PRU00497"/>
    </source>
</evidence>
<evidence type="ECO:0000256" key="2">
    <source>
        <dbReference type="SAM" id="SignalP"/>
    </source>
</evidence>
<feature type="chain" id="PRO_5009327020" evidence="2">
    <location>
        <begin position="17"/>
        <end position="100"/>
    </location>
</feature>
<accession>A0A1I8PMJ7</accession>
<organism evidence="3 4">
    <name type="scientific">Stomoxys calcitrans</name>
    <name type="common">Stable fly</name>
    <name type="synonym">Conops calcitrans</name>
    <dbReference type="NCBI Taxonomy" id="35570"/>
    <lineage>
        <taxon>Eukaryota</taxon>
        <taxon>Metazoa</taxon>
        <taxon>Ecdysozoa</taxon>
        <taxon>Arthropoda</taxon>
        <taxon>Hexapoda</taxon>
        <taxon>Insecta</taxon>
        <taxon>Pterygota</taxon>
        <taxon>Neoptera</taxon>
        <taxon>Endopterygota</taxon>
        <taxon>Diptera</taxon>
        <taxon>Brachycera</taxon>
        <taxon>Muscomorpha</taxon>
        <taxon>Muscoidea</taxon>
        <taxon>Muscidae</taxon>
        <taxon>Stomoxys</taxon>
    </lineage>
</organism>
<keyword evidence="1" id="KW-0193">Cuticle</keyword>